<keyword evidence="2 5" id="KW-0812">Transmembrane</keyword>
<keyword evidence="4 5" id="KW-0472">Membrane</keyword>
<dbReference type="EMBL" id="VDUY01000008">
    <property type="protein sequence ID" value="TXL63536.1"/>
    <property type="molecule type" value="Genomic_DNA"/>
</dbReference>
<comment type="caution">
    <text evidence="6">The sequence shown here is derived from an EMBL/GenBank/DDBJ whole genome shotgun (WGS) entry which is preliminary data.</text>
</comment>
<feature type="transmembrane region" description="Helical" evidence="5">
    <location>
        <begin position="200"/>
        <end position="228"/>
    </location>
</feature>
<evidence type="ECO:0000256" key="5">
    <source>
        <dbReference type="SAM" id="Phobius"/>
    </source>
</evidence>
<dbReference type="RefSeq" id="WP_147705690.1">
    <property type="nucleotide sequence ID" value="NZ_VDUY01000008.1"/>
</dbReference>
<evidence type="ECO:0000256" key="2">
    <source>
        <dbReference type="ARBA" id="ARBA00022692"/>
    </source>
</evidence>
<dbReference type="InterPro" id="IPR059112">
    <property type="entry name" value="CysZ/EI24"/>
</dbReference>
<keyword evidence="7" id="KW-1185">Reference proteome</keyword>
<dbReference type="Proteomes" id="UP000321548">
    <property type="component" value="Unassembled WGS sequence"/>
</dbReference>
<evidence type="ECO:0000313" key="7">
    <source>
        <dbReference type="Proteomes" id="UP000321548"/>
    </source>
</evidence>
<name>A0A5C8NQW8_9BURK</name>
<evidence type="ECO:0000313" key="6">
    <source>
        <dbReference type="EMBL" id="TXL63536.1"/>
    </source>
</evidence>
<dbReference type="Pfam" id="PF07264">
    <property type="entry name" value="EI24"/>
    <property type="match status" value="1"/>
</dbReference>
<feature type="transmembrane region" description="Helical" evidence="5">
    <location>
        <begin position="49"/>
        <end position="67"/>
    </location>
</feature>
<keyword evidence="3 5" id="KW-1133">Transmembrane helix</keyword>
<feature type="transmembrane region" description="Helical" evidence="5">
    <location>
        <begin position="79"/>
        <end position="105"/>
    </location>
</feature>
<sequence length="249" mass="27518">MQRVLKAFGRSIASQLHPKMLGLLVLPFVVSLLFWILAAWLVWTPLTDWLAAALFEGGWLGSFYGWAQGIGLGGIRDWIPALIALLLVVPASWVTAIAIVSVFAMPLVMRFLVARDYPGVVRQGTGSPLPGLLNVLVAIPLFAVGYLLTLPLWLIPPLALVVPWFWWSWLTARVMRMDSLVEYADPGERLAIEARYRKEYLLLAMLVSALNLVPPLFLVTPVLSALAFGHYSLAMLAERRAAPPVLARP</sequence>
<dbReference type="OrthoDB" id="8565703at2"/>
<evidence type="ECO:0000256" key="1">
    <source>
        <dbReference type="ARBA" id="ARBA00004141"/>
    </source>
</evidence>
<dbReference type="AlphaFoldDB" id="A0A5C8NQW8"/>
<protein>
    <submittedName>
        <fullName evidence="6">EI24 domain-containing protein</fullName>
    </submittedName>
</protein>
<reference evidence="6 7" key="1">
    <citation type="submission" date="2019-06" db="EMBL/GenBank/DDBJ databases">
        <title>Quisquiliibacterium sp. nov., isolated from a maize field.</title>
        <authorList>
            <person name="Lin S.-Y."/>
            <person name="Tsai C.-F."/>
            <person name="Young C.-C."/>
        </authorList>
    </citation>
    <scope>NUCLEOTIDE SEQUENCE [LARGE SCALE GENOMIC DNA]</scope>
    <source>
        <strain evidence="6 7">CC-CFT501</strain>
    </source>
</reference>
<comment type="subcellular location">
    <subcellularLocation>
        <location evidence="1">Membrane</location>
        <topology evidence="1">Multi-pass membrane protein</topology>
    </subcellularLocation>
</comment>
<feature type="transmembrane region" description="Helical" evidence="5">
    <location>
        <begin position="21"/>
        <end position="43"/>
    </location>
</feature>
<evidence type="ECO:0000256" key="3">
    <source>
        <dbReference type="ARBA" id="ARBA00022989"/>
    </source>
</evidence>
<accession>A0A5C8NQW8</accession>
<evidence type="ECO:0000256" key="4">
    <source>
        <dbReference type="ARBA" id="ARBA00023136"/>
    </source>
</evidence>
<proteinExistence type="predicted"/>
<feature type="transmembrane region" description="Helical" evidence="5">
    <location>
        <begin position="137"/>
        <end position="167"/>
    </location>
</feature>
<organism evidence="6 7">
    <name type="scientific">Zeimonas arvi</name>
    <dbReference type="NCBI Taxonomy" id="2498847"/>
    <lineage>
        <taxon>Bacteria</taxon>
        <taxon>Pseudomonadati</taxon>
        <taxon>Pseudomonadota</taxon>
        <taxon>Betaproteobacteria</taxon>
        <taxon>Burkholderiales</taxon>
        <taxon>Burkholderiaceae</taxon>
        <taxon>Zeimonas</taxon>
    </lineage>
</organism>
<gene>
    <name evidence="6" type="ORF">FHP08_16990</name>
</gene>